<dbReference type="Proteomes" id="UP000643810">
    <property type="component" value="Unassembled WGS sequence"/>
</dbReference>
<dbReference type="InterPro" id="IPR044880">
    <property type="entry name" value="NCX_ion-bd_dom_sf"/>
</dbReference>
<dbReference type="InterPro" id="IPR004481">
    <property type="entry name" value="K/Na/Ca-exchanger"/>
</dbReference>
<gene>
    <name evidence="7" type="ORF">H8R94_07355</name>
</gene>
<feature type="transmembrane region" description="Helical" evidence="5">
    <location>
        <begin position="135"/>
        <end position="153"/>
    </location>
</feature>
<evidence type="ECO:0000256" key="5">
    <source>
        <dbReference type="SAM" id="Phobius"/>
    </source>
</evidence>
<feature type="transmembrane region" description="Helical" evidence="5">
    <location>
        <begin position="276"/>
        <end position="296"/>
    </location>
</feature>
<dbReference type="NCBIfam" id="TIGR00367">
    <property type="entry name" value="calcium/sodium antiporter"/>
    <property type="match status" value="1"/>
</dbReference>
<dbReference type="RefSeq" id="WP_186854262.1">
    <property type="nucleotide sequence ID" value="NZ_JACOPG010000002.1"/>
</dbReference>
<sequence>MAVTILKAVVVLIIGFVLLVKGADFFVEGASSVAKMLKVPSLIIGMTIVAMGTSLPETSVSIAASMNNQNTLAVSNVVGSNIFNLMVVLGICAVISKLQVSRDVLKRDYPFSVLCAILLLVCGCIGMELGRIDGIAFLVIFVGFIVVLIKSAMDARKRGEISEKEREMNEEMSEMKEQPVWKSIIYIVGGAIAIKYGGDWVVDSASTIATSFGISATLVGLTICSVGTSLPELVTSIVAARKNELDMAVGNVVGSNVFNILMVLGVAATISPITFLMENVIDIIVLLVFSLITWVFCITKKEIGKKEGIIMLVLYAIYLVYICLR</sequence>
<name>A0ABR7GG34_9FIRM</name>
<dbReference type="Pfam" id="PF01699">
    <property type="entry name" value="Na_Ca_ex"/>
    <property type="match status" value="2"/>
</dbReference>
<reference evidence="7 8" key="1">
    <citation type="submission" date="2020-08" db="EMBL/GenBank/DDBJ databases">
        <title>Genome public.</title>
        <authorList>
            <person name="Liu C."/>
            <person name="Sun Q."/>
        </authorList>
    </citation>
    <scope>NUCLEOTIDE SEQUENCE [LARGE SCALE GENOMIC DNA]</scope>
    <source>
        <strain evidence="7 8">NSJ-9</strain>
    </source>
</reference>
<keyword evidence="4 5" id="KW-0472">Membrane</keyword>
<feature type="transmembrane region" description="Helical" evidence="5">
    <location>
        <begin position="308"/>
        <end position="324"/>
    </location>
</feature>
<dbReference type="InterPro" id="IPR004837">
    <property type="entry name" value="NaCa_Exmemb"/>
</dbReference>
<feature type="domain" description="Sodium/calcium exchanger membrane region" evidence="6">
    <location>
        <begin position="183"/>
        <end position="322"/>
    </location>
</feature>
<accession>A0ABR7GG34</accession>
<protein>
    <submittedName>
        <fullName evidence="7">Calcium/sodium antiporter</fullName>
    </submittedName>
</protein>
<comment type="caution">
    <text evidence="7">The sequence shown here is derived from an EMBL/GenBank/DDBJ whole genome shotgun (WGS) entry which is preliminary data.</text>
</comment>
<proteinExistence type="predicted"/>
<evidence type="ECO:0000256" key="3">
    <source>
        <dbReference type="ARBA" id="ARBA00022989"/>
    </source>
</evidence>
<organism evidence="7 8">
    <name type="scientific">Roseburia lenta</name>
    <dbReference type="NCBI Taxonomy" id="2763061"/>
    <lineage>
        <taxon>Bacteria</taxon>
        <taxon>Bacillati</taxon>
        <taxon>Bacillota</taxon>
        <taxon>Clostridia</taxon>
        <taxon>Lachnospirales</taxon>
        <taxon>Lachnospiraceae</taxon>
        <taxon>Roseburia</taxon>
    </lineage>
</organism>
<keyword evidence="2 5" id="KW-0812">Transmembrane</keyword>
<feature type="transmembrane region" description="Helical" evidence="5">
    <location>
        <begin position="108"/>
        <end position="129"/>
    </location>
</feature>
<evidence type="ECO:0000313" key="7">
    <source>
        <dbReference type="EMBL" id="MBC5686419.1"/>
    </source>
</evidence>
<dbReference type="EMBL" id="JACOPG010000002">
    <property type="protein sequence ID" value="MBC5686419.1"/>
    <property type="molecule type" value="Genomic_DNA"/>
</dbReference>
<evidence type="ECO:0000256" key="2">
    <source>
        <dbReference type="ARBA" id="ARBA00022692"/>
    </source>
</evidence>
<dbReference type="Gene3D" id="1.20.1420.30">
    <property type="entry name" value="NCX, central ion-binding region"/>
    <property type="match status" value="1"/>
</dbReference>
<comment type="subcellular location">
    <subcellularLocation>
        <location evidence="1">Membrane</location>
        <topology evidence="1">Multi-pass membrane protein</topology>
    </subcellularLocation>
</comment>
<dbReference type="PANTHER" id="PTHR10846">
    <property type="entry name" value="SODIUM/POTASSIUM/CALCIUM EXCHANGER"/>
    <property type="match status" value="1"/>
</dbReference>
<feature type="transmembrane region" description="Helical" evidence="5">
    <location>
        <begin position="204"/>
        <end position="227"/>
    </location>
</feature>
<keyword evidence="8" id="KW-1185">Reference proteome</keyword>
<evidence type="ECO:0000313" key="8">
    <source>
        <dbReference type="Proteomes" id="UP000643810"/>
    </source>
</evidence>
<feature type="transmembrane region" description="Helical" evidence="5">
    <location>
        <begin position="6"/>
        <end position="27"/>
    </location>
</feature>
<feature type="transmembrane region" description="Helical" evidence="5">
    <location>
        <begin position="248"/>
        <end position="270"/>
    </location>
</feature>
<dbReference type="PANTHER" id="PTHR10846:SF8">
    <property type="entry name" value="INNER MEMBRANE PROTEIN YRBG"/>
    <property type="match status" value="1"/>
</dbReference>
<evidence type="ECO:0000256" key="1">
    <source>
        <dbReference type="ARBA" id="ARBA00004141"/>
    </source>
</evidence>
<feature type="transmembrane region" description="Helical" evidence="5">
    <location>
        <begin position="39"/>
        <end position="56"/>
    </location>
</feature>
<evidence type="ECO:0000256" key="4">
    <source>
        <dbReference type="ARBA" id="ARBA00023136"/>
    </source>
</evidence>
<evidence type="ECO:0000259" key="6">
    <source>
        <dbReference type="Pfam" id="PF01699"/>
    </source>
</evidence>
<feature type="domain" description="Sodium/calcium exchanger membrane region" evidence="6">
    <location>
        <begin position="8"/>
        <end position="149"/>
    </location>
</feature>
<feature type="transmembrane region" description="Helical" evidence="5">
    <location>
        <begin position="76"/>
        <end position="96"/>
    </location>
</feature>
<keyword evidence="3 5" id="KW-1133">Transmembrane helix</keyword>